<dbReference type="STRING" id="1263015.BN580_01329"/>
<feature type="domain" description="Polysaccharide pyruvyl transferase" evidence="1">
    <location>
        <begin position="44"/>
        <end position="281"/>
    </location>
</feature>
<evidence type="ECO:0000313" key="2">
    <source>
        <dbReference type="EMBL" id="CDC73755.1"/>
    </source>
</evidence>
<dbReference type="AlphaFoldDB" id="R6TNI0"/>
<name>R6TNI0_9BACT</name>
<dbReference type="InterPro" id="IPR007345">
    <property type="entry name" value="Polysacch_pyruvyl_Trfase"/>
</dbReference>
<gene>
    <name evidence="2" type="ORF">BN580_01329</name>
</gene>
<comment type="caution">
    <text evidence="2">The sequence shown here is derived from an EMBL/GenBank/DDBJ whole genome shotgun (WGS) entry which is preliminary data.</text>
</comment>
<dbReference type="Pfam" id="PF04230">
    <property type="entry name" value="PS_pyruv_trans"/>
    <property type="match status" value="1"/>
</dbReference>
<dbReference type="EMBL" id="CBFW010000178">
    <property type="protein sequence ID" value="CDC73755.1"/>
    <property type="molecule type" value="Genomic_DNA"/>
</dbReference>
<evidence type="ECO:0000259" key="1">
    <source>
        <dbReference type="Pfam" id="PF04230"/>
    </source>
</evidence>
<dbReference type="Gene3D" id="3.40.50.2000">
    <property type="entry name" value="Glycogen Phosphorylase B"/>
    <property type="match status" value="1"/>
</dbReference>
<organism evidence="2 3">
    <name type="scientific">Candidatus Colimorpha enterica</name>
    <dbReference type="NCBI Taxonomy" id="3083063"/>
    <lineage>
        <taxon>Bacteria</taxon>
        <taxon>Pseudomonadati</taxon>
        <taxon>Bacteroidota</taxon>
        <taxon>Bacteroidia</taxon>
        <taxon>Bacteroidales</taxon>
        <taxon>Candidatus Colimorpha</taxon>
    </lineage>
</organism>
<evidence type="ECO:0000313" key="3">
    <source>
        <dbReference type="Proteomes" id="UP000017938"/>
    </source>
</evidence>
<protein>
    <recommendedName>
        <fullName evidence="1">Polysaccharide pyruvyl transferase domain-containing protein</fullName>
    </recommendedName>
</protein>
<dbReference type="PANTHER" id="PTHR36836">
    <property type="entry name" value="COLANIC ACID BIOSYNTHESIS PROTEIN WCAK"/>
    <property type="match status" value="1"/>
</dbReference>
<sequence>MSRAPEEDRSNGIDQLCDIGNEFGRYRRLSFEFVSAYLALKLKKDYTPLDMLACHEPAKVAGKGDIALSIGGDNYCYADVNGYVYLHGIYRRRGAKTVLWGCSVEPSLLDNPKIAADIASYDLITARESITYGALKKVNPNTVAVTDPAFGLETIVPPLPEGFEPGNTVGINLSPLVKLSEKLPGVTLENYKALISHILDTTGMKIALIPHVIWQGNDDREALAELKSFFPDSDRIITVPDMGCREIKGIISKCRFFVGARTHATIAAYSSAVPTLVIGYSVKARGIARDLFGDETGYVLPVQSLRGKNDLTRAFENIAENESAIRDRLGKLMPEWKERAGAAGELILKMM</sequence>
<accession>R6TNI0</accession>
<proteinExistence type="predicted"/>
<dbReference type="Proteomes" id="UP000017938">
    <property type="component" value="Unassembled WGS sequence"/>
</dbReference>
<reference evidence="2" key="1">
    <citation type="submission" date="2012-11" db="EMBL/GenBank/DDBJ databases">
        <title>Dependencies among metagenomic species, viruses, plasmids and units of genetic variation.</title>
        <authorList>
            <person name="Nielsen H.B."/>
            <person name="Almeida M."/>
            <person name="Juncker A.S."/>
            <person name="Rasmussen S."/>
            <person name="Li J."/>
            <person name="Sunagawa S."/>
            <person name="Plichta D."/>
            <person name="Gautier L."/>
            <person name="Le Chatelier E."/>
            <person name="Peletier E."/>
            <person name="Bonde I."/>
            <person name="Nielsen T."/>
            <person name="Manichanh C."/>
            <person name="Arumugam M."/>
            <person name="Batto J."/>
            <person name="Santos M.B.Q.D."/>
            <person name="Blom N."/>
            <person name="Borruel N."/>
            <person name="Burgdorf K.S."/>
            <person name="Boumezbeur F."/>
            <person name="Casellas F."/>
            <person name="Dore J."/>
            <person name="Guarner F."/>
            <person name="Hansen T."/>
            <person name="Hildebrand F."/>
            <person name="Kaas R.S."/>
            <person name="Kennedy S."/>
            <person name="Kristiansen K."/>
            <person name="Kultima J.R."/>
            <person name="Leonard P."/>
            <person name="Levenez F."/>
            <person name="Lund O."/>
            <person name="Moumen B."/>
            <person name="Le Paslier D."/>
            <person name="Pons N."/>
            <person name="Pedersen O."/>
            <person name="Prifti E."/>
            <person name="Qin J."/>
            <person name="Raes J."/>
            <person name="Tap J."/>
            <person name="Tims S."/>
            <person name="Ussery D.W."/>
            <person name="Yamada T."/>
            <person name="MetaHit consortium"/>
            <person name="Renault P."/>
            <person name="Sicheritz-Ponten T."/>
            <person name="Bork P."/>
            <person name="Wang J."/>
            <person name="Brunak S."/>
            <person name="Ehrlich S.D."/>
        </authorList>
    </citation>
    <scope>NUCLEOTIDE SEQUENCE [LARGE SCALE GENOMIC DNA]</scope>
</reference>
<dbReference type="PANTHER" id="PTHR36836:SF1">
    <property type="entry name" value="COLANIC ACID BIOSYNTHESIS PROTEIN WCAK"/>
    <property type="match status" value="1"/>
</dbReference>